<dbReference type="SUPFAM" id="SSF52540">
    <property type="entry name" value="P-loop containing nucleoside triphosphate hydrolases"/>
    <property type="match status" value="1"/>
</dbReference>
<sequence length="709" mass="81280">MEDTFSFQRLRVAVRERAIMEEDGPNVRLCLRTDEGKVIAHAPGVTEGLMYDCDYYFSCAATQEDIYSSIGSQMVDLAIQGLSCNAVVFGFADTGKTHTLYGDGDGDGLLLSTVRDFYSRLEAQSDEYEAKVLMRYWEMSRDAVEDNLRENDEGKEAISYAVSRDHLDRLTIPNLTAVEVPTVEEFLMQLGRGNRTRMSRCEERMFRWHGFVQLIIVTTDKPEGTKNYIRTMTFVHMKGTDRVGEKGIRGEQLREGSCINVGVTLLRAAAIHSLEYREKRRAFSTTPEKHRELIRRSQSFFMECNFSRMMSQFICGFEACFVIGCTSPLQYNESIETLESLQLFRQLRCVLKPIVVISDRGILIRQLLRQEALLGEEVVSELYHSDTAGRPLTEAEEKLLLTYKKIYGTVPRRGLDTTLGFDREAELIERCKTRAQQQIGKVETHGMRTRIFLNPGKTASYEGQWEDGKFGGFGELLRRRSRYRGEFRNGLREGEGTLWIRADEKSPWLRVYRGEWLAGKRDGFGTSWDENGDVYEGEWADDKRNGFGRLFMANGDHLKGEFRKGLCDGRALLLLTNGDWYDGYWAMGLREGPGMWCYVNRQQCLCGEWTKGIFKCGTMYDLPHKKTNEHSRFIPRLGLLRHVEVLELEQRKLYDRRVQEFGALGYKWTEPVIFPPLGAAVSFDDDGGKCHVEVTDVETADISWGLNVE</sequence>
<reference evidence="8 9" key="1">
    <citation type="journal article" date="2018" name="Microb. Genom.">
        <title>Expanding an expanded genome: long-read sequencing of Trypanosoma cruzi.</title>
        <authorList>
            <person name="Berna L."/>
            <person name="Rodriguez M."/>
            <person name="Chiribao M.L."/>
            <person name="Parodi-Talice A."/>
            <person name="Pita S."/>
            <person name="Rijo G."/>
            <person name="Alvarez-Valin F."/>
            <person name="Robello C."/>
        </authorList>
    </citation>
    <scope>NUCLEOTIDE SEQUENCE [LARGE SCALE GENOMIC DNA]</scope>
    <source>
        <strain evidence="8 9">Dm28c</strain>
    </source>
</reference>
<dbReference type="VEuPathDB" id="TriTrypDB:TcCLB.506213.90"/>
<dbReference type="GO" id="GO:0003777">
    <property type="term" value="F:microtubule motor activity"/>
    <property type="evidence" value="ECO:0007669"/>
    <property type="project" value="InterPro"/>
</dbReference>
<evidence type="ECO:0000256" key="4">
    <source>
        <dbReference type="ARBA" id="ARBA00039854"/>
    </source>
</evidence>
<dbReference type="GO" id="GO:0005524">
    <property type="term" value="F:ATP binding"/>
    <property type="evidence" value="ECO:0007669"/>
    <property type="project" value="UniProtKB-UniRule"/>
</dbReference>
<comment type="caution">
    <text evidence="8">The sequence shown here is derived from an EMBL/GenBank/DDBJ whole genome shotgun (WGS) entry which is preliminary data.</text>
</comment>
<dbReference type="SMART" id="SM00129">
    <property type="entry name" value="KISc"/>
    <property type="match status" value="1"/>
</dbReference>
<dbReference type="VEuPathDB" id="TriTrypDB:C4B63_207g19"/>
<dbReference type="SUPFAM" id="SSF82185">
    <property type="entry name" value="Histone H3 K4-specific methyltransferase SET7/9 N-terminal domain"/>
    <property type="match status" value="2"/>
</dbReference>
<comment type="similarity">
    <text evidence="6">Belongs to the TRAFAC class myosin-kinesin ATPase superfamily. Kinesin family.</text>
</comment>
<evidence type="ECO:0000313" key="9">
    <source>
        <dbReference type="Proteomes" id="UP000246121"/>
    </source>
</evidence>
<dbReference type="VEuPathDB" id="TriTrypDB:TcBrA4_0085380"/>
<dbReference type="VEuPathDB" id="TriTrypDB:C3747_18g65"/>
<dbReference type="VEuPathDB" id="TriTrypDB:TcCL_NonESM05435"/>
<dbReference type="SMART" id="SM00698">
    <property type="entry name" value="MORN"/>
    <property type="match status" value="6"/>
</dbReference>
<gene>
    <name evidence="8" type="ORF">C4B63_207g19</name>
</gene>
<dbReference type="Gene3D" id="2.20.110.10">
    <property type="entry name" value="Histone H3 K4-specific methyltransferase SET7/9 N-terminal domain"/>
    <property type="match status" value="1"/>
</dbReference>
<dbReference type="VEuPathDB" id="TriTrypDB:TCDM_00488"/>
<dbReference type="InterPro" id="IPR052472">
    <property type="entry name" value="MORN3"/>
</dbReference>
<dbReference type="EMBL" id="PRFA01000207">
    <property type="protein sequence ID" value="PWU84712.1"/>
    <property type="molecule type" value="Genomic_DNA"/>
</dbReference>
<comment type="subcellular location">
    <subcellularLocation>
        <location evidence="1">Cytoplasmic vesicle</location>
        <location evidence="1">Secretory vesicle</location>
        <location evidence="1">Acrosome</location>
    </subcellularLocation>
</comment>
<dbReference type="AlphaFoldDB" id="A0A2V2UNK9"/>
<dbReference type="VEuPathDB" id="TriTrypDB:TcG_01076"/>
<dbReference type="VEuPathDB" id="TriTrypDB:ECC02_001023"/>
<keyword evidence="6" id="KW-0067">ATP-binding</keyword>
<keyword evidence="6" id="KW-0547">Nucleotide-binding</keyword>
<dbReference type="InterPro" id="IPR001752">
    <property type="entry name" value="Kinesin_motor_dom"/>
</dbReference>
<dbReference type="Pfam" id="PF00225">
    <property type="entry name" value="Kinesin"/>
    <property type="match status" value="1"/>
</dbReference>
<accession>A0A2V2UNK9</accession>
<dbReference type="VEuPathDB" id="TriTrypDB:TcCLB.511287.20"/>
<dbReference type="InterPro" id="IPR003409">
    <property type="entry name" value="MORN"/>
</dbReference>
<dbReference type="Gene3D" id="3.40.850.10">
    <property type="entry name" value="Kinesin motor domain"/>
    <property type="match status" value="1"/>
</dbReference>
<dbReference type="PANTHER" id="PTHR46511">
    <property type="entry name" value="MORN REPEAT-CONTAINING PROTEIN 3"/>
    <property type="match status" value="1"/>
</dbReference>
<comment type="function">
    <text evidence="5">Assembles a suppression complex (suppresome) by tethering SIRT1 and MDM2 to regulate composite modifications of p53/TP53. Confers both deacetylation-mediated functional inactivation, by SIRT1, and ubiquitination-dependent degradation, by MDM2, of p53/TP53, promoting a proliferative and cell survival behaviors. May play a role in the regulation of spermatogenesis.</text>
</comment>
<feature type="binding site" evidence="6">
    <location>
        <begin position="90"/>
        <end position="97"/>
    </location>
    <ligand>
        <name>ATP</name>
        <dbReference type="ChEBI" id="CHEBI:30616"/>
    </ligand>
</feature>
<name>A0A2V2UNK9_TRYCR</name>
<proteinExistence type="inferred from homology"/>
<dbReference type="Pfam" id="PF02493">
    <property type="entry name" value="MORN"/>
    <property type="match status" value="6"/>
</dbReference>
<dbReference type="VEuPathDB" id="TriTrypDB:TCSYLVIO_006090"/>
<evidence type="ECO:0000256" key="5">
    <source>
        <dbReference type="ARBA" id="ARBA00045851"/>
    </source>
</evidence>
<dbReference type="GO" id="GO:0007018">
    <property type="term" value="P:microtubule-based movement"/>
    <property type="evidence" value="ECO:0007669"/>
    <property type="project" value="InterPro"/>
</dbReference>
<evidence type="ECO:0000256" key="6">
    <source>
        <dbReference type="PROSITE-ProRule" id="PRU00283"/>
    </source>
</evidence>
<organism evidence="8 9">
    <name type="scientific">Trypanosoma cruzi</name>
    <dbReference type="NCBI Taxonomy" id="5693"/>
    <lineage>
        <taxon>Eukaryota</taxon>
        <taxon>Discoba</taxon>
        <taxon>Euglenozoa</taxon>
        <taxon>Kinetoplastea</taxon>
        <taxon>Metakinetoplastina</taxon>
        <taxon>Trypanosomatida</taxon>
        <taxon>Trypanosomatidae</taxon>
        <taxon>Trypanosoma</taxon>
        <taxon>Schizotrypanum</taxon>
    </lineage>
</organism>
<dbReference type="Proteomes" id="UP000246121">
    <property type="component" value="Unassembled WGS sequence"/>
</dbReference>
<keyword evidence="2" id="KW-0677">Repeat</keyword>
<keyword evidence="3" id="KW-0968">Cytoplasmic vesicle</keyword>
<evidence type="ECO:0000259" key="7">
    <source>
        <dbReference type="PROSITE" id="PS50067"/>
    </source>
</evidence>
<evidence type="ECO:0000256" key="3">
    <source>
        <dbReference type="ARBA" id="ARBA00023329"/>
    </source>
</evidence>
<protein>
    <recommendedName>
        <fullName evidence="4">MORN repeat-containing protein 3</fullName>
    </recommendedName>
</protein>
<dbReference type="VEuPathDB" id="TriTrypDB:BCY84_18628"/>
<evidence type="ECO:0000256" key="2">
    <source>
        <dbReference type="ARBA" id="ARBA00022737"/>
    </source>
</evidence>
<dbReference type="GO" id="GO:0008017">
    <property type="term" value="F:microtubule binding"/>
    <property type="evidence" value="ECO:0007669"/>
    <property type="project" value="InterPro"/>
</dbReference>
<keyword evidence="6" id="KW-0505">Motor protein</keyword>
<evidence type="ECO:0000256" key="1">
    <source>
        <dbReference type="ARBA" id="ARBA00004218"/>
    </source>
</evidence>
<evidence type="ECO:0000313" key="8">
    <source>
        <dbReference type="EMBL" id="PWU84712.1"/>
    </source>
</evidence>
<dbReference type="VEuPathDB" id="TriTrypDB:Tc_MARK_4798"/>
<dbReference type="GO" id="GO:0001669">
    <property type="term" value="C:acrosomal vesicle"/>
    <property type="evidence" value="ECO:0007669"/>
    <property type="project" value="UniProtKB-SubCell"/>
</dbReference>
<dbReference type="PROSITE" id="PS50067">
    <property type="entry name" value="KINESIN_MOTOR_2"/>
    <property type="match status" value="1"/>
</dbReference>
<dbReference type="InterPro" id="IPR027417">
    <property type="entry name" value="P-loop_NTPase"/>
</dbReference>
<dbReference type="PANTHER" id="PTHR46511:SF1">
    <property type="entry name" value="MORN REPEAT-CONTAINING PROTEIN 3"/>
    <property type="match status" value="1"/>
</dbReference>
<feature type="domain" description="Kinesin motor" evidence="7">
    <location>
        <begin position="9"/>
        <end position="260"/>
    </location>
</feature>
<dbReference type="InterPro" id="IPR036961">
    <property type="entry name" value="Kinesin_motor_dom_sf"/>
</dbReference>